<keyword evidence="3" id="KW-0408">Iron</keyword>
<keyword evidence="1" id="KW-0479">Metal-binding</keyword>
<dbReference type="Pfam" id="PF00149">
    <property type="entry name" value="Metallophos"/>
    <property type="match status" value="1"/>
</dbReference>
<proteinExistence type="inferred from homology"/>
<evidence type="ECO:0000256" key="4">
    <source>
        <dbReference type="ARBA" id="ARBA00025742"/>
    </source>
</evidence>
<accession>A0ABP5PWY1</accession>
<comment type="similarity">
    <text evidence="4">Belongs to the cyclic nucleotide phosphodiesterase class-III family.</text>
</comment>
<dbReference type="RefSeq" id="WP_344493085.1">
    <property type="nucleotide sequence ID" value="NZ_BAAAQX010000044.1"/>
</dbReference>
<feature type="domain" description="Calcineurin-like phosphoesterase" evidence="5">
    <location>
        <begin position="5"/>
        <end position="207"/>
    </location>
</feature>
<dbReference type="InterPro" id="IPR004843">
    <property type="entry name" value="Calcineurin-like_PHP"/>
</dbReference>
<evidence type="ECO:0000259" key="5">
    <source>
        <dbReference type="Pfam" id="PF00149"/>
    </source>
</evidence>
<dbReference type="Proteomes" id="UP001499843">
    <property type="component" value="Unassembled WGS sequence"/>
</dbReference>
<dbReference type="EMBL" id="BAAAQX010000044">
    <property type="protein sequence ID" value="GAA2214857.1"/>
    <property type="molecule type" value="Genomic_DNA"/>
</dbReference>
<evidence type="ECO:0000256" key="2">
    <source>
        <dbReference type="ARBA" id="ARBA00022801"/>
    </source>
</evidence>
<keyword evidence="2" id="KW-0378">Hydrolase</keyword>
<dbReference type="PANTHER" id="PTHR42988:SF2">
    <property type="entry name" value="CYCLIC NUCLEOTIDE PHOSPHODIESTERASE CBUA0032-RELATED"/>
    <property type="match status" value="1"/>
</dbReference>
<evidence type="ECO:0000313" key="7">
    <source>
        <dbReference type="Proteomes" id="UP001499843"/>
    </source>
</evidence>
<reference evidence="7" key="1">
    <citation type="journal article" date="2019" name="Int. J. Syst. Evol. Microbiol.">
        <title>The Global Catalogue of Microorganisms (GCM) 10K type strain sequencing project: providing services to taxonomists for standard genome sequencing and annotation.</title>
        <authorList>
            <consortium name="The Broad Institute Genomics Platform"/>
            <consortium name="The Broad Institute Genome Sequencing Center for Infectious Disease"/>
            <person name="Wu L."/>
            <person name="Ma J."/>
        </authorList>
    </citation>
    <scope>NUCLEOTIDE SEQUENCE [LARGE SCALE GENOMIC DNA]</scope>
    <source>
        <strain evidence="7">JCM 16114</strain>
    </source>
</reference>
<dbReference type="SUPFAM" id="SSF56300">
    <property type="entry name" value="Metallo-dependent phosphatases"/>
    <property type="match status" value="1"/>
</dbReference>
<protein>
    <submittedName>
        <fullName evidence="6">Metallophosphoesterase</fullName>
    </submittedName>
</protein>
<dbReference type="InterPro" id="IPR029052">
    <property type="entry name" value="Metallo-depent_PP-like"/>
</dbReference>
<dbReference type="Gene3D" id="3.60.21.10">
    <property type="match status" value="1"/>
</dbReference>
<organism evidence="6 7">
    <name type="scientific">Nonomuraea monospora</name>
    <dbReference type="NCBI Taxonomy" id="568818"/>
    <lineage>
        <taxon>Bacteria</taxon>
        <taxon>Bacillati</taxon>
        <taxon>Actinomycetota</taxon>
        <taxon>Actinomycetes</taxon>
        <taxon>Streptosporangiales</taxon>
        <taxon>Streptosporangiaceae</taxon>
        <taxon>Nonomuraea</taxon>
    </lineage>
</organism>
<evidence type="ECO:0000256" key="1">
    <source>
        <dbReference type="ARBA" id="ARBA00022723"/>
    </source>
</evidence>
<gene>
    <name evidence="6" type="ORF">GCM10009850_103230</name>
</gene>
<dbReference type="InterPro" id="IPR050884">
    <property type="entry name" value="CNP_phosphodiesterase-III"/>
</dbReference>
<sequence length="267" mass="28706">MALLLAQISDLHLDGTDRATRRATRVMDHLRALPRPVDALLVTGDIADHGEESEYEQAAEILAAPFPVLTCPGNHDARPAYRKALLPVLSGSVNQAHHTAGPADQPHHIDGPVNQAHHVAGTAILMCDSTIPGRDEGLLAPETLTWLHTTLDALPPDTPALIAFHQPPVELHHPLPDSARLQQPGSLAALLDAHPQVVAVLTGHAHTAAASTFAGRPLIVGPAVTWTLRLPWEGDRPADREQPPGLAFHLLDDDRRLTTHYRVVLPA</sequence>
<comment type="caution">
    <text evidence="6">The sequence shown here is derived from an EMBL/GenBank/DDBJ whole genome shotgun (WGS) entry which is preliminary data.</text>
</comment>
<keyword evidence="7" id="KW-1185">Reference proteome</keyword>
<name>A0ABP5PWY1_9ACTN</name>
<dbReference type="PANTHER" id="PTHR42988">
    <property type="entry name" value="PHOSPHOHYDROLASE"/>
    <property type="match status" value="1"/>
</dbReference>
<evidence type="ECO:0000313" key="6">
    <source>
        <dbReference type="EMBL" id="GAA2214857.1"/>
    </source>
</evidence>
<evidence type="ECO:0000256" key="3">
    <source>
        <dbReference type="ARBA" id="ARBA00023004"/>
    </source>
</evidence>